<keyword evidence="4 7" id="KW-0256">Endoplasmic reticulum</keyword>
<reference evidence="9 10" key="1">
    <citation type="journal article" date="2023" name="Elife">
        <title>Identification of key yeast species and microbe-microbe interactions impacting larval growth of Drosophila in the wild.</title>
        <authorList>
            <person name="Mure A."/>
            <person name="Sugiura Y."/>
            <person name="Maeda R."/>
            <person name="Honda K."/>
            <person name="Sakurai N."/>
            <person name="Takahashi Y."/>
            <person name="Watada M."/>
            <person name="Katoh T."/>
            <person name="Gotoh A."/>
            <person name="Gotoh Y."/>
            <person name="Taniguchi I."/>
            <person name="Nakamura K."/>
            <person name="Hayashi T."/>
            <person name="Katayama T."/>
            <person name="Uemura T."/>
            <person name="Hattori Y."/>
        </authorList>
    </citation>
    <scope>NUCLEOTIDE SEQUENCE [LARGE SCALE GENOMIC DNA]</scope>
    <source>
        <strain evidence="9 10">SC-9</strain>
    </source>
</reference>
<evidence type="ECO:0000256" key="7">
    <source>
        <dbReference type="RuleBase" id="RU363059"/>
    </source>
</evidence>
<evidence type="ECO:0000256" key="3">
    <source>
        <dbReference type="ARBA" id="ARBA00022692"/>
    </source>
</evidence>
<dbReference type="GeneID" id="90076422"/>
<evidence type="ECO:0000256" key="4">
    <source>
        <dbReference type="ARBA" id="ARBA00022824"/>
    </source>
</evidence>
<keyword evidence="6 7" id="KW-0472">Membrane</keyword>
<evidence type="ECO:0000313" key="10">
    <source>
        <dbReference type="Proteomes" id="UP001360560"/>
    </source>
</evidence>
<dbReference type="RefSeq" id="XP_064855429.1">
    <property type="nucleotide sequence ID" value="XM_064999357.1"/>
</dbReference>
<gene>
    <name evidence="9" type="ORF">DASC09_057730</name>
</gene>
<organism evidence="9 10">
    <name type="scientific">Saccharomycopsis crataegensis</name>
    <dbReference type="NCBI Taxonomy" id="43959"/>
    <lineage>
        <taxon>Eukaryota</taxon>
        <taxon>Fungi</taxon>
        <taxon>Dikarya</taxon>
        <taxon>Ascomycota</taxon>
        <taxon>Saccharomycotina</taxon>
        <taxon>Saccharomycetes</taxon>
        <taxon>Saccharomycopsidaceae</taxon>
        <taxon>Saccharomycopsis</taxon>
    </lineage>
</organism>
<sequence>MSELSRFYFSIPPITRIFVTFPLAVLILDGANLLTQEDYLFWDYSQVSQKLQLWRPITACLTPIYGYGQKLNCLFLIKSFYSNGRQVETSKFGNDAANFLWYLMITVGVILGASPFTKAFSFYSPLVSALCFTLSQMDPDSTKAFYSLVQYKAKYEPLILLGLTLILRGSYDFFYDLSGVLAGYIYLCLQNHDYGPLYDTFKTYFQRQVRQPEGRLPHTKRDTGFIPAPQWLRAAIQGVQAVISGVYATNTQVAGRSKVDNKGQSSGYNGRQFFGNSKAFPGKGNRLGSA</sequence>
<dbReference type="PANTHER" id="PTHR11009">
    <property type="entry name" value="DER1-LIKE PROTEIN, DERLIN"/>
    <property type="match status" value="1"/>
</dbReference>
<keyword evidence="3 7" id="KW-0812">Transmembrane</keyword>
<dbReference type="SUPFAM" id="SSF144091">
    <property type="entry name" value="Rhomboid-like"/>
    <property type="match status" value="1"/>
</dbReference>
<evidence type="ECO:0000256" key="5">
    <source>
        <dbReference type="ARBA" id="ARBA00022989"/>
    </source>
</evidence>
<dbReference type="InterPro" id="IPR007599">
    <property type="entry name" value="DER1"/>
</dbReference>
<evidence type="ECO:0000256" key="6">
    <source>
        <dbReference type="ARBA" id="ARBA00023136"/>
    </source>
</evidence>
<keyword evidence="10" id="KW-1185">Reference proteome</keyword>
<comment type="subcellular location">
    <subcellularLocation>
        <location evidence="1 7">Endoplasmic reticulum membrane</location>
        <topology evidence="1 7">Multi-pass membrane protein</topology>
    </subcellularLocation>
</comment>
<evidence type="ECO:0000256" key="1">
    <source>
        <dbReference type="ARBA" id="ARBA00004477"/>
    </source>
</evidence>
<name>A0AAV5QUG9_9ASCO</name>
<feature type="transmembrane region" description="Helical" evidence="7">
    <location>
        <begin position="99"/>
        <end position="116"/>
    </location>
</feature>
<feature type="region of interest" description="Disordered" evidence="8">
    <location>
        <begin position="258"/>
        <end position="290"/>
    </location>
</feature>
<evidence type="ECO:0000313" key="9">
    <source>
        <dbReference type="EMBL" id="GMM38434.1"/>
    </source>
</evidence>
<comment type="similarity">
    <text evidence="2 7">Belongs to the derlin family.</text>
</comment>
<dbReference type="GO" id="GO:0006950">
    <property type="term" value="P:response to stress"/>
    <property type="evidence" value="ECO:0007669"/>
    <property type="project" value="UniProtKB-ARBA"/>
</dbReference>
<comment type="function">
    <text evidence="7">May be involved in the degradation of misfolded endoplasmic reticulum (ER) luminal proteins.</text>
</comment>
<protein>
    <recommendedName>
        <fullName evidence="7">Derlin</fullName>
    </recommendedName>
</protein>
<proteinExistence type="inferred from homology"/>
<accession>A0AAV5QUG9</accession>
<dbReference type="Pfam" id="PF04511">
    <property type="entry name" value="DER1"/>
    <property type="match status" value="1"/>
</dbReference>
<dbReference type="EMBL" id="BTFZ01000020">
    <property type="protein sequence ID" value="GMM38434.1"/>
    <property type="molecule type" value="Genomic_DNA"/>
</dbReference>
<dbReference type="InterPro" id="IPR035952">
    <property type="entry name" value="Rhomboid-like_sf"/>
</dbReference>
<comment type="caution">
    <text evidence="9">The sequence shown here is derived from an EMBL/GenBank/DDBJ whole genome shotgun (WGS) entry which is preliminary data.</text>
</comment>
<feature type="transmembrane region" description="Helical" evidence="7">
    <location>
        <begin position="7"/>
        <end position="28"/>
    </location>
</feature>
<dbReference type="Proteomes" id="UP001360560">
    <property type="component" value="Unassembled WGS sequence"/>
</dbReference>
<comment type="caution">
    <text evidence="7">Lacks conserved residue(s) required for the propagation of feature annotation.</text>
</comment>
<dbReference type="AlphaFoldDB" id="A0AAV5QUG9"/>
<dbReference type="GO" id="GO:0005789">
    <property type="term" value="C:endoplasmic reticulum membrane"/>
    <property type="evidence" value="ECO:0007669"/>
    <property type="project" value="UniProtKB-SubCell"/>
</dbReference>
<evidence type="ECO:0000256" key="8">
    <source>
        <dbReference type="SAM" id="MobiDB-lite"/>
    </source>
</evidence>
<keyword evidence="5 7" id="KW-1133">Transmembrane helix</keyword>
<evidence type="ECO:0000256" key="2">
    <source>
        <dbReference type="ARBA" id="ARBA00008917"/>
    </source>
</evidence>